<reference evidence="3 4" key="1">
    <citation type="submission" date="2020-04" db="EMBL/GenBank/DDBJ databases">
        <title>Genome sequencing of novel species.</title>
        <authorList>
            <person name="Heo J."/>
            <person name="Kim S.-J."/>
            <person name="Kim J.-S."/>
            <person name="Hong S.-B."/>
            <person name="Kwon S.-W."/>
        </authorList>
    </citation>
    <scope>NUCLEOTIDE SEQUENCE [LARGE SCALE GENOMIC DNA]</scope>
    <source>
        <strain evidence="3 4">MFER-1</strain>
    </source>
</reference>
<dbReference type="RefSeq" id="WP_169278956.1">
    <property type="nucleotide sequence ID" value="NZ_CP051680.1"/>
</dbReference>
<dbReference type="GO" id="GO:0005975">
    <property type="term" value="P:carbohydrate metabolic process"/>
    <property type="evidence" value="ECO:0007669"/>
    <property type="project" value="InterPro"/>
</dbReference>
<dbReference type="InterPro" id="IPR001223">
    <property type="entry name" value="Glyco_hydro18_cat"/>
</dbReference>
<evidence type="ECO:0000313" key="3">
    <source>
        <dbReference type="EMBL" id="QJD82658.1"/>
    </source>
</evidence>
<dbReference type="Gene3D" id="3.30.457.10">
    <property type="entry name" value="Copper amine oxidase-like, N-terminal domain"/>
    <property type="match status" value="1"/>
</dbReference>
<proteinExistence type="predicted"/>
<dbReference type="SUPFAM" id="SSF55383">
    <property type="entry name" value="Copper amine oxidase, domain N"/>
    <property type="match status" value="1"/>
</dbReference>
<sequence length="424" mass="45479">MNRWGKSASAIIMGLSFLGSSTLGSSPAGAVNAEIKVVLDDVPLKLGAVPVIKNNVTMVPFRSLARALGINVTWDSQMKTVKAAGEVNGVNKNVVLRLGQPKAEVDGTVVELLAAPLVVNQQVLIPLNFFGTQFGAKVGWSKATQTVTIVSAKKAIHLRAFYAMGSFANRDRIAAMDSVAFGWTRIDEKGELTLEGVDYNWPEAAGEITPESLVTSSAAQGASPYLMVYSVDGKGELTKMLSDETLRNHSIDNIVRLASDTGFGGVLLDYEGLGLKLDPIGQQKLLNEYVQEIDAKLEAIGVKLSVAVPPPNGAYKGYDYATLAKYADDLVIMAHDYHAKGTPIRTPEPNDKVEQAIELLLNSGIPADKLILGISLGSETAESVDDKLGLAKRYGLKGASFWRLTLYNQEFANAIDRVVEKVGK</sequence>
<keyword evidence="4" id="KW-1185">Reference proteome</keyword>
<dbReference type="InterPro" id="IPR017853">
    <property type="entry name" value="GH"/>
</dbReference>
<protein>
    <submittedName>
        <fullName evidence="3">Copper amine oxidase</fullName>
    </submittedName>
</protein>
<dbReference type="SMART" id="SM00636">
    <property type="entry name" value="Glyco_18"/>
    <property type="match status" value="1"/>
</dbReference>
<organism evidence="3 4">
    <name type="scientific">Cohnella herbarum</name>
    <dbReference type="NCBI Taxonomy" id="2728023"/>
    <lineage>
        <taxon>Bacteria</taxon>
        <taxon>Bacillati</taxon>
        <taxon>Bacillota</taxon>
        <taxon>Bacilli</taxon>
        <taxon>Bacillales</taxon>
        <taxon>Paenibacillaceae</taxon>
        <taxon>Cohnella</taxon>
    </lineage>
</organism>
<dbReference type="PROSITE" id="PS51910">
    <property type="entry name" value="GH18_2"/>
    <property type="match status" value="1"/>
</dbReference>
<dbReference type="InterPro" id="IPR036582">
    <property type="entry name" value="Mao_N_sf"/>
</dbReference>
<feature type="signal peptide" evidence="1">
    <location>
        <begin position="1"/>
        <end position="30"/>
    </location>
</feature>
<dbReference type="InterPro" id="IPR011583">
    <property type="entry name" value="Chitinase_II/V-like_cat"/>
</dbReference>
<dbReference type="Gene3D" id="3.20.20.80">
    <property type="entry name" value="Glycosidases"/>
    <property type="match status" value="1"/>
</dbReference>
<evidence type="ECO:0000256" key="1">
    <source>
        <dbReference type="SAM" id="SignalP"/>
    </source>
</evidence>
<dbReference type="KEGG" id="cheb:HH215_05285"/>
<dbReference type="GO" id="GO:0008061">
    <property type="term" value="F:chitin binding"/>
    <property type="evidence" value="ECO:0007669"/>
    <property type="project" value="InterPro"/>
</dbReference>
<dbReference type="SUPFAM" id="SSF51445">
    <property type="entry name" value="(Trans)glycosidases"/>
    <property type="match status" value="1"/>
</dbReference>
<dbReference type="Proteomes" id="UP000502248">
    <property type="component" value="Chromosome"/>
</dbReference>
<feature type="chain" id="PRO_5031536541" evidence="1">
    <location>
        <begin position="31"/>
        <end position="424"/>
    </location>
</feature>
<dbReference type="InterPro" id="IPR012854">
    <property type="entry name" value="Cu_amine_oxidase-like_N"/>
</dbReference>
<dbReference type="Pfam" id="PF00704">
    <property type="entry name" value="Glyco_hydro_18"/>
    <property type="match status" value="1"/>
</dbReference>
<name>A0A7Z2ZK72_9BACL</name>
<dbReference type="EMBL" id="CP051680">
    <property type="protein sequence ID" value="QJD82658.1"/>
    <property type="molecule type" value="Genomic_DNA"/>
</dbReference>
<evidence type="ECO:0000259" key="2">
    <source>
        <dbReference type="PROSITE" id="PS51910"/>
    </source>
</evidence>
<dbReference type="Pfam" id="PF07833">
    <property type="entry name" value="Cu_amine_oxidN1"/>
    <property type="match status" value="1"/>
</dbReference>
<keyword evidence="1" id="KW-0732">Signal</keyword>
<accession>A0A7Z2ZK72</accession>
<dbReference type="PANTHER" id="PTHR46066">
    <property type="entry name" value="CHITINASE DOMAIN-CONTAINING PROTEIN 1 FAMILY MEMBER"/>
    <property type="match status" value="1"/>
</dbReference>
<feature type="domain" description="GH18" evidence="2">
    <location>
        <begin position="152"/>
        <end position="422"/>
    </location>
</feature>
<gene>
    <name evidence="3" type="ORF">HH215_05285</name>
</gene>
<dbReference type="PANTHER" id="PTHR46066:SF2">
    <property type="entry name" value="CHITINASE DOMAIN-CONTAINING PROTEIN 1"/>
    <property type="match status" value="1"/>
</dbReference>
<evidence type="ECO:0000313" key="4">
    <source>
        <dbReference type="Proteomes" id="UP000502248"/>
    </source>
</evidence>
<dbReference type="AlphaFoldDB" id="A0A7Z2ZK72"/>